<keyword evidence="3" id="KW-0539">Nucleus</keyword>
<dbReference type="GO" id="GO:0000118">
    <property type="term" value="C:histone deacetylase complex"/>
    <property type="evidence" value="ECO:0007669"/>
    <property type="project" value="TreeGrafter"/>
</dbReference>
<sequence length="275" mass="31385">MDAFIRIGPDYQAFLPVADPKYPEQFVQAADREILLWRPISENRLPELEQYLQLATTYHSYTEEQALALLTWHKFDLQRAAADFHNFSPRKYDWTHKERRIFFAALDFYCKQFHKVKKLFPKRTTCELVLFYYLNKRNQQTLYELTLHGPQWAALHAAGLLDASSSLQSIEEQLTLSDLRETPGELLEARAESAGWAVQVALGQTRPLERMCVDVSQVSKDNEPWTWMPLLGSGLPGLGNSLLLQELKLGLVTGVASVSVPRLPHAMVKGDTTLP</sequence>
<keyword evidence="6" id="KW-1185">Reference proteome</keyword>
<name>A0A183SWT6_SCHSO</name>
<evidence type="ECO:0000313" key="5">
    <source>
        <dbReference type="EMBL" id="VDL95069.1"/>
    </source>
</evidence>
<dbReference type="PROSITE" id="PS51156">
    <property type="entry name" value="ELM2"/>
    <property type="match status" value="1"/>
</dbReference>
<accession>A0A183SWT6</accession>
<dbReference type="AlphaFoldDB" id="A0A183SWT6"/>
<reference evidence="7" key="1">
    <citation type="submission" date="2016-06" db="UniProtKB">
        <authorList>
            <consortium name="WormBaseParasite"/>
        </authorList>
    </citation>
    <scope>IDENTIFICATION</scope>
</reference>
<keyword evidence="2" id="KW-0804">Transcription</keyword>
<reference evidence="5 6" key="2">
    <citation type="submission" date="2018-11" db="EMBL/GenBank/DDBJ databases">
        <authorList>
            <consortium name="Pathogen Informatics"/>
        </authorList>
    </citation>
    <scope>NUCLEOTIDE SEQUENCE [LARGE SCALE GENOMIC DNA]</scope>
    <source>
        <strain evidence="5 6">NST_G2</strain>
    </source>
</reference>
<dbReference type="EMBL" id="UYSU01034789">
    <property type="protein sequence ID" value="VDL95069.1"/>
    <property type="molecule type" value="Genomic_DNA"/>
</dbReference>
<organism evidence="7">
    <name type="scientific">Schistocephalus solidus</name>
    <name type="common">Tapeworm</name>
    <dbReference type="NCBI Taxonomy" id="70667"/>
    <lineage>
        <taxon>Eukaryota</taxon>
        <taxon>Metazoa</taxon>
        <taxon>Spiralia</taxon>
        <taxon>Lophotrochozoa</taxon>
        <taxon>Platyhelminthes</taxon>
        <taxon>Cestoda</taxon>
        <taxon>Eucestoda</taxon>
        <taxon>Diphyllobothriidea</taxon>
        <taxon>Diphyllobothriidae</taxon>
        <taxon>Schistocephalus</taxon>
    </lineage>
</organism>
<proteinExistence type="predicted"/>
<dbReference type="PANTHER" id="PTHR16089:SF28">
    <property type="entry name" value="REST COREPRESSOR"/>
    <property type="match status" value="1"/>
</dbReference>
<gene>
    <name evidence="5" type="ORF">SSLN_LOCUS8684</name>
</gene>
<dbReference type="Proteomes" id="UP000275846">
    <property type="component" value="Unassembled WGS sequence"/>
</dbReference>
<evidence type="ECO:0000256" key="3">
    <source>
        <dbReference type="ARBA" id="ARBA00023242"/>
    </source>
</evidence>
<dbReference type="STRING" id="70667.A0A183SWT6"/>
<evidence type="ECO:0000313" key="6">
    <source>
        <dbReference type="Proteomes" id="UP000275846"/>
    </source>
</evidence>
<dbReference type="WBParaSite" id="SSLN_0000902101-mRNA-1">
    <property type="protein sequence ID" value="SSLN_0000902101-mRNA-1"/>
    <property type="gene ID" value="SSLN_0000902101"/>
</dbReference>
<dbReference type="OrthoDB" id="10064338at2759"/>
<dbReference type="GO" id="GO:0003714">
    <property type="term" value="F:transcription corepressor activity"/>
    <property type="evidence" value="ECO:0007669"/>
    <property type="project" value="TreeGrafter"/>
</dbReference>
<dbReference type="InterPro" id="IPR051066">
    <property type="entry name" value="Trans_reg/Corepressor"/>
</dbReference>
<dbReference type="GO" id="GO:0006357">
    <property type="term" value="P:regulation of transcription by RNA polymerase II"/>
    <property type="evidence" value="ECO:0007669"/>
    <property type="project" value="TreeGrafter"/>
</dbReference>
<evidence type="ECO:0000256" key="1">
    <source>
        <dbReference type="ARBA" id="ARBA00023015"/>
    </source>
</evidence>
<dbReference type="Gene3D" id="1.10.10.60">
    <property type="entry name" value="Homeodomain-like"/>
    <property type="match status" value="1"/>
</dbReference>
<evidence type="ECO:0000313" key="7">
    <source>
        <dbReference type="WBParaSite" id="SSLN_0000902101-mRNA-1"/>
    </source>
</evidence>
<dbReference type="Pfam" id="PF01448">
    <property type="entry name" value="ELM2"/>
    <property type="match status" value="1"/>
</dbReference>
<dbReference type="GO" id="GO:0005667">
    <property type="term" value="C:transcription regulator complex"/>
    <property type="evidence" value="ECO:0007669"/>
    <property type="project" value="TreeGrafter"/>
</dbReference>
<keyword evidence="1" id="KW-0805">Transcription regulation</keyword>
<evidence type="ECO:0000259" key="4">
    <source>
        <dbReference type="PROSITE" id="PS51156"/>
    </source>
</evidence>
<dbReference type="InterPro" id="IPR000949">
    <property type="entry name" value="ELM2_dom"/>
</dbReference>
<feature type="domain" description="ELM2" evidence="4">
    <location>
        <begin position="3"/>
        <end position="88"/>
    </location>
</feature>
<dbReference type="SUPFAM" id="SSF46689">
    <property type="entry name" value="Homeodomain-like"/>
    <property type="match status" value="1"/>
</dbReference>
<protein>
    <submittedName>
        <fullName evidence="7">ELM2 domain-containing protein</fullName>
    </submittedName>
</protein>
<dbReference type="Gene3D" id="4.10.1240.50">
    <property type="match status" value="1"/>
</dbReference>
<dbReference type="InterPro" id="IPR009057">
    <property type="entry name" value="Homeodomain-like_sf"/>
</dbReference>
<dbReference type="PANTHER" id="PTHR16089">
    <property type="entry name" value="REST COREPRESSOR COREST PROTEIN-RELATED"/>
    <property type="match status" value="1"/>
</dbReference>
<evidence type="ECO:0000256" key="2">
    <source>
        <dbReference type="ARBA" id="ARBA00023163"/>
    </source>
</evidence>
<dbReference type="SMART" id="SM01189">
    <property type="entry name" value="ELM2"/>
    <property type="match status" value="1"/>
</dbReference>